<reference evidence="11" key="1">
    <citation type="submission" date="2017-09" db="EMBL/GenBank/DDBJ databases">
        <title>Depth-based differentiation of microbial function through sediment-hosted aquifers and enrichment of novel symbionts in the deep terrestrial subsurface.</title>
        <authorList>
            <person name="Probst A.J."/>
            <person name="Ladd B."/>
            <person name="Jarett J.K."/>
            <person name="Geller-Mcgrath D.E."/>
            <person name="Sieber C.M.K."/>
            <person name="Emerson J.B."/>
            <person name="Anantharaman K."/>
            <person name="Thomas B.C."/>
            <person name="Malmstrom R."/>
            <person name="Stieglmeier M."/>
            <person name="Klingl A."/>
            <person name="Woyke T."/>
            <person name="Ryan C.M."/>
            <person name="Banfield J.F."/>
        </authorList>
    </citation>
    <scope>NUCLEOTIDE SEQUENCE [LARGE SCALE GENOMIC DNA]</scope>
</reference>
<feature type="transmembrane region" description="Helical" evidence="9">
    <location>
        <begin position="34"/>
        <end position="55"/>
    </location>
</feature>
<keyword evidence="4 9" id="KW-0812">Transmembrane</keyword>
<comment type="caution">
    <text evidence="10">The sequence shown here is derived from an EMBL/GenBank/DDBJ whole genome shotgun (WGS) entry which is preliminary data.</text>
</comment>
<evidence type="ECO:0000256" key="2">
    <source>
        <dbReference type="ARBA" id="ARBA00022448"/>
    </source>
</evidence>
<comment type="similarity">
    <text evidence="9">Belongs to the SecE/SEC61-gamma family.</text>
</comment>
<evidence type="ECO:0000313" key="11">
    <source>
        <dbReference type="Proteomes" id="UP000229307"/>
    </source>
</evidence>
<keyword evidence="3 9" id="KW-1003">Cell membrane</keyword>
<evidence type="ECO:0000256" key="4">
    <source>
        <dbReference type="ARBA" id="ARBA00022692"/>
    </source>
</evidence>
<proteinExistence type="inferred from homology"/>
<dbReference type="InterPro" id="IPR005807">
    <property type="entry name" value="SecE_bac"/>
</dbReference>
<dbReference type="GO" id="GO:0065002">
    <property type="term" value="P:intracellular protein transmembrane transport"/>
    <property type="evidence" value="ECO:0007669"/>
    <property type="project" value="UniProtKB-UniRule"/>
</dbReference>
<dbReference type="GO" id="GO:0005886">
    <property type="term" value="C:plasma membrane"/>
    <property type="evidence" value="ECO:0007669"/>
    <property type="project" value="UniProtKB-SubCell"/>
</dbReference>
<comment type="function">
    <text evidence="9">Essential subunit of the Sec protein translocation channel SecYEG. Clamps together the 2 halves of SecY. May contact the channel plug during translocation.</text>
</comment>
<dbReference type="Gene3D" id="1.20.5.1030">
    <property type="entry name" value="Preprotein translocase secy subunit"/>
    <property type="match status" value="1"/>
</dbReference>
<dbReference type="InterPro" id="IPR038379">
    <property type="entry name" value="SecE_sf"/>
</dbReference>
<evidence type="ECO:0000256" key="5">
    <source>
        <dbReference type="ARBA" id="ARBA00022927"/>
    </source>
</evidence>
<evidence type="ECO:0000256" key="3">
    <source>
        <dbReference type="ARBA" id="ARBA00022475"/>
    </source>
</evidence>
<comment type="subunit">
    <text evidence="9">Component of the Sec protein translocase complex. Heterotrimer consisting of SecY, SecE and SecG subunits. The heterotrimers can form oligomers, although 1 heterotrimer is thought to be able to translocate proteins. Interacts with the ribosome. Interacts with SecDF, and other proteins may be involved. Interacts with SecA.</text>
</comment>
<evidence type="ECO:0000256" key="7">
    <source>
        <dbReference type="ARBA" id="ARBA00023010"/>
    </source>
</evidence>
<accession>A0A2M7S9J0</accession>
<dbReference type="GO" id="GO:0009306">
    <property type="term" value="P:protein secretion"/>
    <property type="evidence" value="ECO:0007669"/>
    <property type="project" value="UniProtKB-UniRule"/>
</dbReference>
<name>A0A2M7S9J0_9BACT</name>
<dbReference type="EMBL" id="PFMR01000206">
    <property type="protein sequence ID" value="PIZ16197.1"/>
    <property type="molecule type" value="Genomic_DNA"/>
</dbReference>
<organism evidence="10 11">
    <name type="scientific">Candidatus Desantisbacteria bacterium CG_4_10_14_0_8_um_filter_48_22</name>
    <dbReference type="NCBI Taxonomy" id="1974543"/>
    <lineage>
        <taxon>Bacteria</taxon>
        <taxon>Candidatus Desantisiibacteriota</taxon>
    </lineage>
</organism>
<dbReference type="HAMAP" id="MF_00422">
    <property type="entry name" value="SecE"/>
    <property type="match status" value="1"/>
</dbReference>
<evidence type="ECO:0000256" key="6">
    <source>
        <dbReference type="ARBA" id="ARBA00022989"/>
    </source>
</evidence>
<comment type="subcellular location">
    <subcellularLocation>
        <location evidence="9">Cell membrane</location>
        <topology evidence="9">Single-pass membrane protein</topology>
    </subcellularLocation>
    <subcellularLocation>
        <location evidence="1">Membrane</location>
    </subcellularLocation>
</comment>
<evidence type="ECO:0000313" key="10">
    <source>
        <dbReference type="EMBL" id="PIZ16197.1"/>
    </source>
</evidence>
<keyword evidence="6 9" id="KW-1133">Transmembrane helix</keyword>
<dbReference type="InterPro" id="IPR001901">
    <property type="entry name" value="Translocase_SecE/Sec61-g"/>
</dbReference>
<dbReference type="PRINTS" id="PR01650">
    <property type="entry name" value="SECETRNLCASE"/>
</dbReference>
<dbReference type="PANTHER" id="PTHR33910:SF1">
    <property type="entry name" value="PROTEIN TRANSLOCASE SUBUNIT SECE"/>
    <property type="match status" value="1"/>
</dbReference>
<dbReference type="NCBIfam" id="TIGR00964">
    <property type="entry name" value="secE_bact"/>
    <property type="match status" value="1"/>
</dbReference>
<dbReference type="GO" id="GO:0043952">
    <property type="term" value="P:protein transport by the Sec complex"/>
    <property type="evidence" value="ECO:0007669"/>
    <property type="project" value="UniProtKB-UniRule"/>
</dbReference>
<dbReference type="GO" id="GO:0006605">
    <property type="term" value="P:protein targeting"/>
    <property type="evidence" value="ECO:0007669"/>
    <property type="project" value="UniProtKB-UniRule"/>
</dbReference>
<dbReference type="Pfam" id="PF00584">
    <property type="entry name" value="SecE"/>
    <property type="match status" value="1"/>
</dbReference>
<protein>
    <recommendedName>
        <fullName evidence="9">Protein translocase subunit SecE</fullName>
    </recommendedName>
</protein>
<dbReference type="GO" id="GO:0008320">
    <property type="term" value="F:protein transmembrane transporter activity"/>
    <property type="evidence" value="ECO:0007669"/>
    <property type="project" value="UniProtKB-UniRule"/>
</dbReference>
<evidence type="ECO:0000256" key="9">
    <source>
        <dbReference type="HAMAP-Rule" id="MF_00422"/>
    </source>
</evidence>
<sequence>MDNLKPSIFNRIKTFLGEVRIEAKKVTWSTRKELIASTVVIAAMVFVVAGFIWLIDFLLSLLMKLILG</sequence>
<dbReference type="Proteomes" id="UP000229307">
    <property type="component" value="Unassembled WGS sequence"/>
</dbReference>
<keyword evidence="2 9" id="KW-0813">Transport</keyword>
<keyword evidence="7 9" id="KW-0811">Translocation</keyword>
<dbReference type="AlphaFoldDB" id="A0A2M7S9J0"/>
<evidence type="ECO:0000256" key="8">
    <source>
        <dbReference type="ARBA" id="ARBA00023136"/>
    </source>
</evidence>
<keyword evidence="8 9" id="KW-0472">Membrane</keyword>
<dbReference type="PANTHER" id="PTHR33910">
    <property type="entry name" value="PROTEIN TRANSLOCASE SUBUNIT SECE"/>
    <property type="match status" value="1"/>
</dbReference>
<evidence type="ECO:0000256" key="1">
    <source>
        <dbReference type="ARBA" id="ARBA00004370"/>
    </source>
</evidence>
<gene>
    <name evidence="9 10" type="primary">secE</name>
    <name evidence="10" type="ORF">COY52_07930</name>
</gene>
<keyword evidence="5 9" id="KW-0653">Protein transport</keyword>